<proteinExistence type="predicted"/>
<organism evidence="1 2">
    <name type="scientific">Sedimentitalea xiamensis</name>
    <dbReference type="NCBI Taxonomy" id="3050037"/>
    <lineage>
        <taxon>Bacteria</taxon>
        <taxon>Pseudomonadati</taxon>
        <taxon>Pseudomonadota</taxon>
        <taxon>Alphaproteobacteria</taxon>
        <taxon>Rhodobacterales</taxon>
        <taxon>Paracoccaceae</taxon>
        <taxon>Sedimentitalea</taxon>
    </lineage>
</organism>
<keyword evidence="2" id="KW-1185">Reference proteome</keyword>
<evidence type="ECO:0000313" key="1">
    <source>
        <dbReference type="EMBL" id="MDK3071828.1"/>
    </source>
</evidence>
<comment type="caution">
    <text evidence="1">The sequence shown here is derived from an EMBL/GenBank/DDBJ whole genome shotgun (WGS) entry which is preliminary data.</text>
</comment>
<name>A0ABT7F9P4_9RHOB</name>
<dbReference type="RefSeq" id="WP_284483777.1">
    <property type="nucleotide sequence ID" value="NZ_JASNJE010000001.1"/>
</dbReference>
<reference evidence="1 2" key="1">
    <citation type="submission" date="2023-05" db="EMBL/GenBank/DDBJ databases">
        <title>Sedimentitalea sp. nov. JM2-8.</title>
        <authorList>
            <person name="Huang J."/>
        </authorList>
    </citation>
    <scope>NUCLEOTIDE SEQUENCE [LARGE SCALE GENOMIC DNA]</scope>
    <source>
        <strain evidence="1 2">JM2-8</strain>
    </source>
</reference>
<evidence type="ECO:0000313" key="2">
    <source>
        <dbReference type="Proteomes" id="UP001227126"/>
    </source>
</evidence>
<dbReference type="Proteomes" id="UP001227126">
    <property type="component" value="Unassembled WGS sequence"/>
</dbReference>
<sequence length="42" mass="4399">MEQDINNLGLTGFLNAFRLSDAAPPPLLNICADHGGGTDSEL</sequence>
<protein>
    <submittedName>
        <fullName evidence="1">Uncharacterized protein</fullName>
    </submittedName>
</protein>
<gene>
    <name evidence="1" type="ORF">QO034_01770</name>
</gene>
<accession>A0ABT7F9P4</accession>
<dbReference type="EMBL" id="JASNJE010000001">
    <property type="protein sequence ID" value="MDK3071828.1"/>
    <property type="molecule type" value="Genomic_DNA"/>
</dbReference>